<proteinExistence type="predicted"/>
<organism evidence="1 2">
    <name type="scientific">Gymnopilus junonius</name>
    <name type="common">Spectacular rustgill mushroom</name>
    <name type="synonym">Gymnopilus spectabilis subsp. junonius</name>
    <dbReference type="NCBI Taxonomy" id="109634"/>
    <lineage>
        <taxon>Eukaryota</taxon>
        <taxon>Fungi</taxon>
        <taxon>Dikarya</taxon>
        <taxon>Basidiomycota</taxon>
        <taxon>Agaricomycotina</taxon>
        <taxon>Agaricomycetes</taxon>
        <taxon>Agaricomycetidae</taxon>
        <taxon>Agaricales</taxon>
        <taxon>Agaricineae</taxon>
        <taxon>Hymenogastraceae</taxon>
        <taxon>Gymnopilus</taxon>
    </lineage>
</organism>
<dbReference type="EMBL" id="JADNYJ010000005">
    <property type="protein sequence ID" value="KAF8911094.1"/>
    <property type="molecule type" value="Genomic_DNA"/>
</dbReference>
<evidence type="ECO:0000313" key="1">
    <source>
        <dbReference type="EMBL" id="KAF8911094.1"/>
    </source>
</evidence>
<dbReference type="Proteomes" id="UP000724874">
    <property type="component" value="Unassembled WGS sequence"/>
</dbReference>
<gene>
    <name evidence="1" type="ORF">CPB84DRAFT_1743211</name>
</gene>
<dbReference type="AlphaFoldDB" id="A0A9P5NYM5"/>
<comment type="caution">
    <text evidence="1">The sequence shown here is derived from an EMBL/GenBank/DDBJ whole genome shotgun (WGS) entry which is preliminary data.</text>
</comment>
<reference evidence="1" key="1">
    <citation type="submission" date="2020-11" db="EMBL/GenBank/DDBJ databases">
        <authorList>
            <consortium name="DOE Joint Genome Institute"/>
            <person name="Ahrendt S."/>
            <person name="Riley R."/>
            <person name="Andreopoulos W."/>
            <person name="LaButti K."/>
            <person name="Pangilinan J."/>
            <person name="Ruiz-duenas F.J."/>
            <person name="Barrasa J.M."/>
            <person name="Sanchez-Garcia M."/>
            <person name="Camarero S."/>
            <person name="Miyauchi S."/>
            <person name="Serrano A."/>
            <person name="Linde D."/>
            <person name="Babiker R."/>
            <person name="Drula E."/>
            <person name="Ayuso-Fernandez I."/>
            <person name="Pacheco R."/>
            <person name="Padilla G."/>
            <person name="Ferreira P."/>
            <person name="Barriuso J."/>
            <person name="Kellner H."/>
            <person name="Castanera R."/>
            <person name="Alfaro M."/>
            <person name="Ramirez L."/>
            <person name="Pisabarro A.G."/>
            <person name="Kuo A."/>
            <person name="Tritt A."/>
            <person name="Lipzen A."/>
            <person name="He G."/>
            <person name="Yan M."/>
            <person name="Ng V."/>
            <person name="Cullen D."/>
            <person name="Martin F."/>
            <person name="Rosso M.-N."/>
            <person name="Henrissat B."/>
            <person name="Hibbett D."/>
            <person name="Martinez A.T."/>
            <person name="Grigoriev I.V."/>
        </authorList>
    </citation>
    <scope>NUCLEOTIDE SEQUENCE</scope>
    <source>
        <strain evidence="1">AH 44721</strain>
    </source>
</reference>
<name>A0A9P5NYM5_GYMJU</name>
<accession>A0A9P5NYM5</accession>
<keyword evidence="2" id="KW-1185">Reference proteome</keyword>
<protein>
    <submittedName>
        <fullName evidence="1">Uncharacterized protein</fullName>
    </submittedName>
</protein>
<sequence>MKKGSGGGGWSDGNELQGQGGCELGGLAKGVHEALEIVYRGCCGMRVLIIWLQDGWEGVFQEGMVSKGDGLEVLKELGESKRRRGSLRRSYLTDEILGEQPVVSAVKITDERAHRHHGPSAVMFFSALRESPS</sequence>
<evidence type="ECO:0000313" key="2">
    <source>
        <dbReference type="Proteomes" id="UP000724874"/>
    </source>
</evidence>